<sequence length="796" mass="89353">MHLYRQEEQNRHHVDFPHQGNQFSTLGNGLQQHEMHPPFQRYFRQGLANENRHPNFHANPNFQSLQHNPNAGSNFSQPRRVNIRSEYLSNQVHPMIENGWSGDKPMAFNTSNSYYPKSESHNFSTNPPAPIVGNGQSFQQWPGTLEAQSKFNVRFQRLDVNPSQFSPQATIANAPTPYQLHQWANGSLNIFFPTAVNGTNHRQAQGEFDNGLGFNHPHFKGVYVPRSTILLSELRKQMISIAREIKLRTVESISAPSEHAQPQGNEEFFMLYLVILGQYLLQEGSAWYTDLPPPAMSPRATDLLSSSPIPFNLDKIKRESQKSDGINGNPCASKKISPIDTTDWDTVLHSPDFFALGDVDCSAPLDSGGVLIEPDDFEIYSDYCPSPSMNDGGSFSLSPPSEPKNSNTPLSTPSMRFHPLSPCAPVFVPASKGHRTISNVDGDHGPLESPDNIILSKSPPEPGQGRDYSPRIQSVSLADGEMLIDPFVTNNSSNTITPSVASLQRTRPYLLIPPTPISPFHHASSSDLGSPTSRDRSFAHKPLQFPSNICFIRTKPGSGIRICLLPGKIWVDLPQIGIHHCDEDLPDIHYVMGSASWFYTKNWVPILYQEIFTYNSLKRFERLAKAPTQSAPAPSTVPTGYVDLYGRPIFFQAGNSKPEPKVELFPSGDDLGVNWNATPAERRRIRKAEVRQMWENWEEGVRDARLFCHLWKKWGRIKGWTGKQNKCGDNATGEEKNMIAHHQLMMIVLLTSKQGSGIKLIGSEEKKKFLDGRSIGQFKHDWEERIRKFGSSNCLE</sequence>
<feature type="compositionally biased region" description="Basic and acidic residues" evidence="1">
    <location>
        <begin position="1"/>
        <end position="16"/>
    </location>
</feature>
<dbReference type="OrthoDB" id="3537606at2759"/>
<feature type="region of interest" description="Disordered" evidence="1">
    <location>
        <begin position="390"/>
        <end position="415"/>
    </location>
</feature>
<comment type="caution">
    <text evidence="2">The sequence shown here is derived from an EMBL/GenBank/DDBJ whole genome shotgun (WGS) entry which is preliminary data.</text>
</comment>
<reference evidence="2 3" key="1">
    <citation type="submission" date="2017-12" db="EMBL/GenBank/DDBJ databases">
        <title>Comparative genomics of Botrytis spp.</title>
        <authorList>
            <person name="Valero-Jimenez C.A."/>
            <person name="Tapia P."/>
            <person name="Veloso J."/>
            <person name="Silva-Moreno E."/>
            <person name="Staats M."/>
            <person name="Valdes J.H."/>
            <person name="Van Kan J.A.L."/>
        </authorList>
    </citation>
    <scope>NUCLEOTIDE SEQUENCE [LARGE SCALE GENOMIC DNA]</scope>
    <source>
        <strain evidence="2 3">MUCL3349</strain>
    </source>
</reference>
<dbReference type="EMBL" id="PQXO01000175">
    <property type="protein sequence ID" value="TGO88233.1"/>
    <property type="molecule type" value="Genomic_DNA"/>
</dbReference>
<evidence type="ECO:0000256" key="1">
    <source>
        <dbReference type="SAM" id="MobiDB-lite"/>
    </source>
</evidence>
<gene>
    <name evidence="2" type="ORF">BPOR_0175g00070</name>
</gene>
<name>A0A4Z1KUW3_9HELO</name>
<feature type="compositionally biased region" description="Polar residues" evidence="1">
    <location>
        <begin position="390"/>
        <end position="414"/>
    </location>
</feature>
<dbReference type="AlphaFoldDB" id="A0A4Z1KUW3"/>
<proteinExistence type="predicted"/>
<organism evidence="2 3">
    <name type="scientific">Botrytis porri</name>
    <dbReference type="NCBI Taxonomy" id="87229"/>
    <lineage>
        <taxon>Eukaryota</taxon>
        <taxon>Fungi</taxon>
        <taxon>Dikarya</taxon>
        <taxon>Ascomycota</taxon>
        <taxon>Pezizomycotina</taxon>
        <taxon>Leotiomycetes</taxon>
        <taxon>Helotiales</taxon>
        <taxon>Sclerotiniaceae</taxon>
        <taxon>Botrytis</taxon>
    </lineage>
</organism>
<dbReference type="Proteomes" id="UP000297280">
    <property type="component" value="Unassembled WGS sequence"/>
</dbReference>
<feature type="region of interest" description="Disordered" evidence="1">
    <location>
        <begin position="434"/>
        <end position="469"/>
    </location>
</feature>
<feature type="compositionally biased region" description="Polar residues" evidence="1">
    <location>
        <begin position="58"/>
        <end position="77"/>
    </location>
</feature>
<feature type="region of interest" description="Disordered" evidence="1">
    <location>
        <begin position="1"/>
        <end position="33"/>
    </location>
</feature>
<keyword evidence="3" id="KW-1185">Reference proteome</keyword>
<feature type="region of interest" description="Disordered" evidence="1">
    <location>
        <begin position="51"/>
        <end position="77"/>
    </location>
</feature>
<evidence type="ECO:0000313" key="2">
    <source>
        <dbReference type="EMBL" id="TGO88233.1"/>
    </source>
</evidence>
<accession>A0A4Z1KUW3</accession>
<protein>
    <submittedName>
        <fullName evidence="2">Uncharacterized protein</fullName>
    </submittedName>
</protein>
<evidence type="ECO:0000313" key="3">
    <source>
        <dbReference type="Proteomes" id="UP000297280"/>
    </source>
</evidence>
<feature type="compositionally biased region" description="Polar residues" evidence="1">
    <location>
        <begin position="19"/>
        <end position="31"/>
    </location>
</feature>